<reference key="1">
    <citation type="submission" date="2010-11" db="EMBL/GenBank/DDBJ databases">
        <title>The complete sequence of chromosome of Isophaera pallida ATCC 43644.</title>
        <authorList>
            <consortium name="US DOE Joint Genome Institute (JGI-PGF)"/>
            <person name="Lucas S."/>
            <person name="Copeland A."/>
            <person name="Lapidus A."/>
            <person name="Bruce D."/>
            <person name="Goodwin L."/>
            <person name="Pitluck S."/>
            <person name="Kyrpides N."/>
            <person name="Mavromatis K."/>
            <person name="Pagani I."/>
            <person name="Ivanova N."/>
            <person name="Saunders E."/>
            <person name="Brettin T."/>
            <person name="Detter J.C."/>
            <person name="Han C."/>
            <person name="Tapia R."/>
            <person name="Land M."/>
            <person name="Hauser L."/>
            <person name="Markowitz V."/>
            <person name="Cheng J.-F."/>
            <person name="Hugenholtz P."/>
            <person name="Woyke T."/>
            <person name="Wu D."/>
            <person name="Eisen J.A."/>
        </authorList>
    </citation>
    <scope>NUCLEOTIDE SEQUENCE</scope>
    <source>
        <strain>ATCC 43644</strain>
    </source>
</reference>
<dbReference type="KEGG" id="ipa:Isop_3062"/>
<reference evidence="1 2" key="2">
    <citation type="journal article" date="2011" name="Stand. Genomic Sci.">
        <title>Complete genome sequence of Isosphaera pallida type strain (IS1B).</title>
        <authorList>
            <consortium name="US DOE Joint Genome Institute (JGI-PGF)"/>
            <person name="Goker M."/>
            <person name="Cleland D."/>
            <person name="Saunders E."/>
            <person name="Lapidus A."/>
            <person name="Nolan M."/>
            <person name="Lucas S."/>
            <person name="Hammon N."/>
            <person name="Deshpande S."/>
            <person name="Cheng J.F."/>
            <person name="Tapia R."/>
            <person name="Han C."/>
            <person name="Goodwin L."/>
            <person name="Pitluck S."/>
            <person name="Liolios K."/>
            <person name="Pagani I."/>
            <person name="Ivanova N."/>
            <person name="Mavromatis K."/>
            <person name="Pati A."/>
            <person name="Chen A."/>
            <person name="Palaniappan K."/>
            <person name="Land M."/>
            <person name="Hauser L."/>
            <person name="Chang Y.J."/>
            <person name="Jeffries C.D."/>
            <person name="Detter J.C."/>
            <person name="Beck B."/>
            <person name="Woyke T."/>
            <person name="Bristow J."/>
            <person name="Eisen J.A."/>
            <person name="Markowitz V."/>
            <person name="Hugenholtz P."/>
            <person name="Kyrpides N.C."/>
            <person name="Klenk H.P."/>
        </authorList>
    </citation>
    <scope>NUCLEOTIDE SEQUENCE [LARGE SCALE GENOMIC DNA]</scope>
    <source>
        <strain evidence="2">ATCC 43644 / DSM 9630 / IS1B</strain>
    </source>
</reference>
<dbReference type="HOGENOM" id="CLU_1426244_0_0_0"/>
<keyword evidence="2" id="KW-1185">Reference proteome</keyword>
<dbReference type="InParanoid" id="E8R3B7"/>
<accession>E8R3B7</accession>
<organism evidence="1 2">
    <name type="scientific">Isosphaera pallida (strain ATCC 43644 / DSM 9630 / IS1B)</name>
    <dbReference type="NCBI Taxonomy" id="575540"/>
    <lineage>
        <taxon>Bacteria</taxon>
        <taxon>Pseudomonadati</taxon>
        <taxon>Planctomycetota</taxon>
        <taxon>Planctomycetia</taxon>
        <taxon>Isosphaerales</taxon>
        <taxon>Isosphaeraceae</taxon>
        <taxon>Isosphaera</taxon>
    </lineage>
</organism>
<proteinExistence type="predicted"/>
<protein>
    <recommendedName>
        <fullName evidence="3">Lipoprotein</fullName>
    </recommendedName>
</protein>
<sequence length="190" mass="20621">MGHRNSIFLIALLVLPGGCHQSDPLARCGIELRLPPTWSPVEPDRFVVPGDPLAAWVGPEGASLSLFTTLRDPGATAETILEGTANLWANNPGWSFERQVVDHETIPGVSAARLELVAPGTGDQLAPIGRGRALPRTGDNRPLVPTRRVAFIVPRDDFTLYLFWHLPETARETLNADIQATLATLSLAHR</sequence>
<name>E8R3B7_ISOPI</name>
<evidence type="ECO:0008006" key="3">
    <source>
        <dbReference type="Google" id="ProtNLM"/>
    </source>
</evidence>
<evidence type="ECO:0000313" key="1">
    <source>
        <dbReference type="EMBL" id="ADV63627.1"/>
    </source>
</evidence>
<dbReference type="STRING" id="575540.Isop_3062"/>
<dbReference type="EMBL" id="CP002353">
    <property type="protein sequence ID" value="ADV63627.1"/>
    <property type="molecule type" value="Genomic_DNA"/>
</dbReference>
<gene>
    <name evidence="1" type="ordered locus">Isop_3062</name>
</gene>
<dbReference type="Proteomes" id="UP000008631">
    <property type="component" value="Chromosome"/>
</dbReference>
<dbReference type="AlphaFoldDB" id="E8R3B7"/>
<evidence type="ECO:0000313" key="2">
    <source>
        <dbReference type="Proteomes" id="UP000008631"/>
    </source>
</evidence>